<dbReference type="Gene3D" id="3.30.160.60">
    <property type="entry name" value="Classic Zinc Finger"/>
    <property type="match status" value="1"/>
</dbReference>
<evidence type="ECO:0000256" key="1">
    <source>
        <dbReference type="ARBA" id="ARBA00004123"/>
    </source>
</evidence>
<dbReference type="PROSITE" id="PS50157">
    <property type="entry name" value="ZINC_FINGER_C2H2_2"/>
    <property type="match status" value="2"/>
</dbReference>
<proteinExistence type="predicted"/>
<dbReference type="GO" id="GO:0008270">
    <property type="term" value="F:zinc ion binding"/>
    <property type="evidence" value="ECO:0007669"/>
    <property type="project" value="UniProtKB-KW"/>
</dbReference>
<feature type="compositionally biased region" description="Basic and acidic residues" evidence="9">
    <location>
        <begin position="210"/>
        <end position="228"/>
    </location>
</feature>
<accession>A0A0L0CKD1</accession>
<comment type="subcellular location">
    <subcellularLocation>
        <location evidence="1">Nucleus</location>
    </subcellularLocation>
</comment>
<evidence type="ECO:0000256" key="5">
    <source>
        <dbReference type="ARBA" id="ARBA00023015"/>
    </source>
</evidence>
<dbReference type="PANTHER" id="PTHR46179">
    <property type="entry name" value="ZINC FINGER PROTEIN"/>
    <property type="match status" value="1"/>
</dbReference>
<gene>
    <name evidence="11" type="ORF">FF38_13272</name>
</gene>
<dbReference type="AlphaFoldDB" id="A0A0L0CKD1"/>
<evidence type="ECO:0000256" key="6">
    <source>
        <dbReference type="ARBA" id="ARBA00023163"/>
    </source>
</evidence>
<feature type="domain" description="C2H2-type" evidence="10">
    <location>
        <begin position="324"/>
        <end position="352"/>
    </location>
</feature>
<evidence type="ECO:0000256" key="2">
    <source>
        <dbReference type="ARBA" id="ARBA00022723"/>
    </source>
</evidence>
<dbReference type="InterPro" id="IPR051061">
    <property type="entry name" value="Zinc_finger_trans_reg"/>
</dbReference>
<dbReference type="GO" id="GO:0005634">
    <property type="term" value="C:nucleus"/>
    <property type="evidence" value="ECO:0007669"/>
    <property type="project" value="UniProtKB-SubCell"/>
</dbReference>
<evidence type="ECO:0000256" key="9">
    <source>
        <dbReference type="SAM" id="MobiDB-lite"/>
    </source>
</evidence>
<evidence type="ECO:0000256" key="3">
    <source>
        <dbReference type="ARBA" id="ARBA00022771"/>
    </source>
</evidence>
<dbReference type="InterPro" id="IPR013087">
    <property type="entry name" value="Znf_C2H2_type"/>
</dbReference>
<sequence length="416" mass="46947">MFTTLRIEDKRDTMVVSKRCKVCSALEAENIPISGEYFGKLLPELILKISGIDLDPRKINGVLICKSCAVQLVQTDLLVDKLRNTLQRLKILVKETKPKTSSAAQTKAKNSPTNNGELVILNKSVTNLDESNTQDEVKPKTPKKVARRKSVFPDDKQMNNDNVVEENGKTPSSDNSEKDKIDSVANLNDSKTHEKIKPKTPKKIVRRKSVFPDDKQKSNDKDAVEETPKANPKLTNLKEKIDSDASTPLKKSPTKTEKRKLATSTKDNSNNTFTNSVESTPLKRNKTLSISVSEEFPMDLTIDEQDGIASNNEISLIDGKVKVMNCSICGKAFHQKSQLREHIETSHMGERLKACPHCSSEFRSQQKYESHIFSEKCKNTNHICQYPKCNKRFKTVHKMELHMHEKHSSQNESEAE</sequence>
<dbReference type="PANTHER" id="PTHR46179:SF13">
    <property type="entry name" value="C2H2-TYPE DOMAIN-CONTAINING PROTEIN"/>
    <property type="match status" value="1"/>
</dbReference>
<keyword evidence="5" id="KW-0805">Transcription regulation</keyword>
<dbReference type="SUPFAM" id="SSF57667">
    <property type="entry name" value="beta-beta-alpha zinc fingers"/>
    <property type="match status" value="1"/>
</dbReference>
<evidence type="ECO:0000256" key="8">
    <source>
        <dbReference type="PROSITE-ProRule" id="PRU00042"/>
    </source>
</evidence>
<evidence type="ECO:0000313" key="11">
    <source>
        <dbReference type="EMBL" id="KNC31914.1"/>
    </source>
</evidence>
<keyword evidence="12" id="KW-1185">Reference proteome</keyword>
<dbReference type="EMBL" id="JRES01000364">
    <property type="protein sequence ID" value="KNC31914.1"/>
    <property type="molecule type" value="Genomic_DNA"/>
</dbReference>
<dbReference type="OrthoDB" id="654211at2759"/>
<dbReference type="PROSITE" id="PS00028">
    <property type="entry name" value="ZINC_FINGER_C2H2_1"/>
    <property type="match status" value="2"/>
</dbReference>
<evidence type="ECO:0000256" key="4">
    <source>
        <dbReference type="ARBA" id="ARBA00022833"/>
    </source>
</evidence>
<keyword evidence="6" id="KW-0804">Transcription</keyword>
<feature type="compositionally biased region" description="Polar residues" evidence="9">
    <location>
        <begin position="262"/>
        <end position="279"/>
    </location>
</feature>
<evidence type="ECO:0000259" key="10">
    <source>
        <dbReference type="PROSITE" id="PS50157"/>
    </source>
</evidence>
<organism evidence="11 12">
    <name type="scientific">Lucilia cuprina</name>
    <name type="common">Green bottle fly</name>
    <name type="synonym">Australian sheep blowfly</name>
    <dbReference type="NCBI Taxonomy" id="7375"/>
    <lineage>
        <taxon>Eukaryota</taxon>
        <taxon>Metazoa</taxon>
        <taxon>Ecdysozoa</taxon>
        <taxon>Arthropoda</taxon>
        <taxon>Hexapoda</taxon>
        <taxon>Insecta</taxon>
        <taxon>Pterygota</taxon>
        <taxon>Neoptera</taxon>
        <taxon>Endopterygota</taxon>
        <taxon>Diptera</taxon>
        <taxon>Brachycera</taxon>
        <taxon>Muscomorpha</taxon>
        <taxon>Oestroidea</taxon>
        <taxon>Calliphoridae</taxon>
        <taxon>Luciliinae</taxon>
        <taxon>Lucilia</taxon>
    </lineage>
</organism>
<dbReference type="SMART" id="SM00355">
    <property type="entry name" value="ZnF_C2H2"/>
    <property type="match status" value="3"/>
</dbReference>
<keyword evidence="3 8" id="KW-0863">Zinc-finger</keyword>
<feature type="region of interest" description="Disordered" evidence="9">
    <location>
        <begin position="97"/>
        <end position="279"/>
    </location>
</feature>
<keyword evidence="2" id="KW-0479">Metal-binding</keyword>
<dbReference type="Proteomes" id="UP000037069">
    <property type="component" value="Unassembled WGS sequence"/>
</dbReference>
<feature type="domain" description="C2H2-type" evidence="10">
    <location>
        <begin position="382"/>
        <end position="412"/>
    </location>
</feature>
<protein>
    <recommendedName>
        <fullName evidence="10">C2H2-type domain-containing protein</fullName>
    </recommendedName>
</protein>
<name>A0A0L0CKD1_LUCCU</name>
<feature type="compositionally biased region" description="Polar residues" evidence="9">
    <location>
        <begin position="99"/>
        <end position="116"/>
    </location>
</feature>
<dbReference type="GO" id="GO:0006357">
    <property type="term" value="P:regulation of transcription by RNA polymerase II"/>
    <property type="evidence" value="ECO:0007669"/>
    <property type="project" value="TreeGrafter"/>
</dbReference>
<comment type="caution">
    <text evidence="11">The sequence shown here is derived from an EMBL/GenBank/DDBJ whole genome shotgun (WGS) entry which is preliminary data.</text>
</comment>
<dbReference type="InterPro" id="IPR036236">
    <property type="entry name" value="Znf_C2H2_sf"/>
</dbReference>
<evidence type="ECO:0000256" key="7">
    <source>
        <dbReference type="ARBA" id="ARBA00023242"/>
    </source>
</evidence>
<feature type="compositionally biased region" description="Basic residues" evidence="9">
    <location>
        <begin position="198"/>
        <end position="209"/>
    </location>
</feature>
<feature type="compositionally biased region" description="Basic residues" evidence="9">
    <location>
        <begin position="140"/>
        <end position="150"/>
    </location>
</feature>
<keyword evidence="7" id="KW-0539">Nucleus</keyword>
<reference evidence="11 12" key="1">
    <citation type="journal article" date="2015" name="Nat. Commun.">
        <title>Lucilia cuprina genome unlocks parasitic fly biology to underpin future interventions.</title>
        <authorList>
            <person name="Anstead C.A."/>
            <person name="Korhonen P.K."/>
            <person name="Young N.D."/>
            <person name="Hall R.S."/>
            <person name="Jex A.R."/>
            <person name="Murali S.C."/>
            <person name="Hughes D.S."/>
            <person name="Lee S.F."/>
            <person name="Perry T."/>
            <person name="Stroehlein A.J."/>
            <person name="Ansell B.R."/>
            <person name="Breugelmans B."/>
            <person name="Hofmann A."/>
            <person name="Qu J."/>
            <person name="Dugan S."/>
            <person name="Lee S.L."/>
            <person name="Chao H."/>
            <person name="Dinh H."/>
            <person name="Han Y."/>
            <person name="Doddapaneni H.V."/>
            <person name="Worley K.C."/>
            <person name="Muzny D.M."/>
            <person name="Ioannidis P."/>
            <person name="Waterhouse R.M."/>
            <person name="Zdobnov E.M."/>
            <person name="James P.J."/>
            <person name="Bagnall N.H."/>
            <person name="Kotze A.C."/>
            <person name="Gibbs R.A."/>
            <person name="Richards S."/>
            <person name="Batterham P."/>
            <person name="Gasser R.B."/>
        </authorList>
    </citation>
    <scope>NUCLEOTIDE SEQUENCE [LARGE SCALE GENOMIC DNA]</scope>
    <source>
        <strain evidence="11 12">LS</strain>
        <tissue evidence="11">Full body</tissue>
    </source>
</reference>
<keyword evidence="4" id="KW-0862">Zinc</keyword>
<evidence type="ECO:0000313" key="12">
    <source>
        <dbReference type="Proteomes" id="UP000037069"/>
    </source>
</evidence>